<keyword evidence="3" id="KW-1185">Reference proteome</keyword>
<evidence type="ECO:0000313" key="3">
    <source>
        <dbReference type="Proteomes" id="UP000764110"/>
    </source>
</evidence>
<reference evidence="2 3" key="1">
    <citation type="submission" date="2020-07" db="EMBL/GenBank/DDBJ databases">
        <title>Metarhizium humberi genome.</title>
        <authorList>
            <person name="Lysoe E."/>
        </authorList>
    </citation>
    <scope>NUCLEOTIDE SEQUENCE [LARGE SCALE GENOMIC DNA]</scope>
    <source>
        <strain evidence="2 3">ESALQ1638</strain>
    </source>
</reference>
<comment type="caution">
    <text evidence="2">The sequence shown here is derived from an EMBL/GenBank/DDBJ whole genome shotgun (WGS) entry which is preliminary data.</text>
</comment>
<accession>A0A9P8S6J5</accession>
<evidence type="ECO:0000256" key="1">
    <source>
        <dbReference type="SAM" id="MobiDB-lite"/>
    </source>
</evidence>
<protein>
    <submittedName>
        <fullName evidence="2">Uncharacterized protein</fullName>
    </submittedName>
</protein>
<organism evidence="2 3">
    <name type="scientific">Metarhizium humberi</name>
    <dbReference type="NCBI Taxonomy" id="2596975"/>
    <lineage>
        <taxon>Eukaryota</taxon>
        <taxon>Fungi</taxon>
        <taxon>Dikarya</taxon>
        <taxon>Ascomycota</taxon>
        <taxon>Pezizomycotina</taxon>
        <taxon>Sordariomycetes</taxon>
        <taxon>Hypocreomycetidae</taxon>
        <taxon>Hypocreales</taxon>
        <taxon>Clavicipitaceae</taxon>
        <taxon>Metarhizium</taxon>
    </lineage>
</organism>
<feature type="compositionally biased region" description="Basic and acidic residues" evidence="1">
    <location>
        <begin position="55"/>
        <end position="66"/>
    </location>
</feature>
<sequence length="95" mass="10243">MSRQEEKPKTRGFQGRGIESMSWKRAHTSDAPSVVTSPPSASTLRAVSNLVDNPQRLEPETQEARRGAAGRRPACQIARTVLGKGKAEYPAVAGL</sequence>
<dbReference type="AlphaFoldDB" id="A0A9P8S6J5"/>
<evidence type="ECO:0000313" key="2">
    <source>
        <dbReference type="EMBL" id="KAH0596414.1"/>
    </source>
</evidence>
<feature type="region of interest" description="Disordered" evidence="1">
    <location>
        <begin position="1"/>
        <end position="72"/>
    </location>
</feature>
<gene>
    <name evidence="2" type="ORF">MHUMG1_05531</name>
</gene>
<name>A0A9P8S6J5_9HYPO</name>
<feature type="compositionally biased region" description="Low complexity" evidence="1">
    <location>
        <begin position="29"/>
        <end position="43"/>
    </location>
</feature>
<dbReference type="EMBL" id="JACEFI010000009">
    <property type="protein sequence ID" value="KAH0596414.1"/>
    <property type="molecule type" value="Genomic_DNA"/>
</dbReference>
<proteinExistence type="predicted"/>
<dbReference type="Proteomes" id="UP000764110">
    <property type="component" value="Unassembled WGS sequence"/>
</dbReference>